<dbReference type="GO" id="GO:0030246">
    <property type="term" value="F:carbohydrate binding"/>
    <property type="evidence" value="ECO:0007669"/>
    <property type="project" value="InterPro"/>
</dbReference>
<comment type="subcellular location">
    <subcellularLocation>
        <location evidence="1">Periplasm</location>
    </subcellularLocation>
</comment>
<dbReference type="Gene3D" id="1.50.10.100">
    <property type="entry name" value="Chondroitin AC/alginate lyase"/>
    <property type="match status" value="1"/>
</dbReference>
<reference evidence="7" key="1">
    <citation type="submission" date="2020-09" db="EMBL/GenBank/DDBJ databases">
        <title>A novel bacterium of genus Paenibacillus, isolated from South China Sea.</title>
        <authorList>
            <person name="Huang H."/>
            <person name="Mo K."/>
            <person name="Hu Y."/>
        </authorList>
    </citation>
    <scope>NUCLEOTIDE SEQUENCE</scope>
    <source>
        <strain evidence="7">IB182363</strain>
    </source>
</reference>
<evidence type="ECO:0000256" key="4">
    <source>
        <dbReference type="ARBA" id="ARBA00023239"/>
    </source>
</evidence>
<dbReference type="GO" id="GO:0016829">
    <property type="term" value="F:lyase activity"/>
    <property type="evidence" value="ECO:0007669"/>
    <property type="project" value="UniProtKB-KW"/>
</dbReference>
<dbReference type="InterPro" id="IPR013784">
    <property type="entry name" value="Carb-bd-like_fold"/>
</dbReference>
<evidence type="ECO:0000259" key="6">
    <source>
        <dbReference type="Pfam" id="PF07940"/>
    </source>
</evidence>
<dbReference type="SUPFAM" id="SSF49344">
    <property type="entry name" value="CBD9-like"/>
    <property type="match status" value="1"/>
</dbReference>
<keyword evidence="8" id="KW-1185">Reference proteome</keyword>
<dbReference type="EMBL" id="JACXJA010000016">
    <property type="protein sequence ID" value="MBD2862969.1"/>
    <property type="molecule type" value="Genomic_DNA"/>
</dbReference>
<evidence type="ECO:0000256" key="5">
    <source>
        <dbReference type="SAM" id="SignalP"/>
    </source>
</evidence>
<feature type="chain" id="PRO_5037483386" evidence="5">
    <location>
        <begin position="29"/>
        <end position="1812"/>
    </location>
</feature>
<dbReference type="Pfam" id="PF13620">
    <property type="entry name" value="CarboxypepD_reg"/>
    <property type="match status" value="1"/>
</dbReference>
<protein>
    <submittedName>
        <fullName evidence="7">Carboxypeptidase regulatory-like domain-containing protein</fullName>
    </submittedName>
</protein>
<evidence type="ECO:0000256" key="3">
    <source>
        <dbReference type="ARBA" id="ARBA00022764"/>
    </source>
</evidence>
<keyword evidence="7" id="KW-0645">Protease</keyword>
<dbReference type="PANTHER" id="PTHR39210:SF1">
    <property type="entry name" value="HEPARIN-SULFATE LYASE"/>
    <property type="match status" value="1"/>
</dbReference>
<evidence type="ECO:0000313" key="8">
    <source>
        <dbReference type="Proteomes" id="UP000639396"/>
    </source>
</evidence>
<dbReference type="PANTHER" id="PTHR39210">
    <property type="entry name" value="HEPARIN-SULFATE LYASE"/>
    <property type="match status" value="1"/>
</dbReference>
<dbReference type="SUPFAM" id="SSF49452">
    <property type="entry name" value="Starch-binding domain-like"/>
    <property type="match status" value="1"/>
</dbReference>
<dbReference type="GO" id="GO:0042597">
    <property type="term" value="C:periplasmic space"/>
    <property type="evidence" value="ECO:0007669"/>
    <property type="project" value="UniProtKB-SubCell"/>
</dbReference>
<keyword evidence="4" id="KW-0456">Lyase</keyword>
<proteinExistence type="predicted"/>
<dbReference type="Gene3D" id="2.60.40.1190">
    <property type="match status" value="1"/>
</dbReference>
<organism evidence="7 8">
    <name type="scientific">Paenibacillus oceani</name>
    <dbReference type="NCBI Taxonomy" id="2772510"/>
    <lineage>
        <taxon>Bacteria</taxon>
        <taxon>Bacillati</taxon>
        <taxon>Bacillota</taxon>
        <taxon>Bacilli</taxon>
        <taxon>Bacillales</taxon>
        <taxon>Paenibacillaceae</taxon>
        <taxon>Paenibacillus</taxon>
    </lineage>
</organism>
<dbReference type="Proteomes" id="UP000639396">
    <property type="component" value="Unassembled WGS sequence"/>
</dbReference>
<gene>
    <name evidence="7" type="ORF">IDH45_13335</name>
</gene>
<dbReference type="Gene3D" id="2.70.98.70">
    <property type="match status" value="1"/>
</dbReference>
<keyword evidence="7" id="KW-0121">Carboxypeptidase</keyword>
<evidence type="ECO:0000313" key="7">
    <source>
        <dbReference type="EMBL" id="MBD2862969.1"/>
    </source>
</evidence>
<keyword evidence="3" id="KW-0574">Periplasm</keyword>
<feature type="signal peptide" evidence="5">
    <location>
        <begin position="1"/>
        <end position="28"/>
    </location>
</feature>
<keyword evidence="7" id="KW-0378">Hydrolase</keyword>
<dbReference type="SUPFAM" id="SSF48230">
    <property type="entry name" value="Chondroitin AC/alginate lyase"/>
    <property type="match status" value="1"/>
</dbReference>
<name>A0A927H0Z6_9BACL</name>
<dbReference type="Gene3D" id="2.60.40.1120">
    <property type="entry name" value="Carboxypeptidase-like, regulatory domain"/>
    <property type="match status" value="1"/>
</dbReference>
<evidence type="ECO:0000256" key="1">
    <source>
        <dbReference type="ARBA" id="ARBA00004418"/>
    </source>
</evidence>
<dbReference type="Gene3D" id="2.60.120.260">
    <property type="entry name" value="Galactose-binding domain-like"/>
    <property type="match status" value="2"/>
</dbReference>
<sequence>MGKRFKVQTLVRLVIALLLSSMVFPAPAAYADSSGGGQSAAVPQPIRYDSDKWAVLPEWNSAPVIDGQMNEWMWGLAASLKDFKTAYYGHSLSQDAEYRVAYDDNQLYIGGSIARSEADTLAFIEVLLRPAAGANDFYTVKIPLPTAQAPVLTTIWNPSPDVTNLSADEGKHVIQSFTHATMVEQDRRFVEAAIPLASIVPEGVSAGDEWQMNIMHVHNLYTQPLSSWVGVRQSDHWHESGPGARMRASVIDQDRMGSIYFSRFPRVIVEAGKVMLPWHPKEANTELLYRGYTEKRLVLTLPALQSGGLGQLGSQALKTSTVELLWKEPGKSWQSLGDHTWSEDGSSFLLDFQHPAPLASGTYQLRMVLSPKLAFLKGIATLTFDRDALVSAGTAAYNAGGTTGPEAPAVIVPWSAPSAEVLRIQGLIPPQPGFRFVGLPEMPDLYPGGLYQLSADGLKLTASRTGTIYPNEQFEEDKELVVTNAKGETVSIPYYEDAAGTRYFITAHLWFLQKARAISQTAALAKTDPLGAARLLYEFAKAYEGYNPTVDRVAGSLHANLSADKRSGPPYAYWGGIWDRWWYNDLTQLTPLIKAYAELKQTNVFDLLDAEIGEDVEARVVQGLIVPSADFVLTYPDYLGNMSFQPWKGLIDVGKALGEPDYIHRVVELIESLVTQMFLSDGYWQEVTPSYHLQTVNGLIQVADQLKGWSDPPGYVSPRTGIRFDNLDMEQQFPIIRRAVENSNKLVYPDGKVLPVTDTWANGKPANPIINGGSFLLPAAKIGRLAGGAGPGQTQLYMGFQPKYGHAHLDPLNLSLYAQGQELLPDLGYTHNTFYRWFALSTMGHNTVVVDSANMVNGAQAKQGGNIEAFVTEGGLFQAMRADYASAYGVTEAYSREPWFVPFADGSGEQGYVLDLFRVKGGSRHEYTLQGDANRDAEFATDMPLTDYGPYLLPPGTNVVQPVSNSDSGSAEGHYPGYIYVRDVKQAQLEDDRYEVTMVTSTGGEEQAKLNITGLLEPGDNELYLGRSPSLRSIRLGGTALDNNDEAVKYTMPKLVLRRDGTNLQSTFITVMEPYRGNGARIEAIDRLPLDQAPEGAAAVRVTYGDTTDILLSNPNHPEQPLTTGDVTMVGEMGLIRLINGEAREMSLVGGTLLKKGDQQIAGPGVAVTGNVSGTKRAAKGDAYDALVVDAAVPESAAGQTIVVNHPDQTATGYKVGQVLREGSQSIVVLAEHDPGFEMMADGSSRQVFYPGRTWTANHTFSLSGTVSAQVYGGPPALTSTVTGAVYGMDGRPVAGATVHVTGYTNLAAVTDAGGAFTIPQIPSGTQRVTAFGGGYAKTVSDAIVVAPGQTAHVTLFMESLPPELIGVTPALLMEGDPVQATGNSNGYVHLVPADTPPTKETIETVTASVYGTRAQATANVPSVLSTEAISGGKYKVYLINDSGRVSPGREIIVLPFNLARMEDTSPYISYVGKWERFNSSSYSGGTMMLGREKGAYMDIPFYGSSAKLIADLHTARGKGNIYVDGEYVATIDFYSSPIRYKQEVFDTGPLEEGIHTIRVEALWEKQPSSTGYNVSFDALQVTQSDFHLTGVTAGPLVQGGPVAAISPRNGSLYLVPADTAATRSAIEQAGAGTAGRTSPAAAGIPGSLNTSGLPVGWYKVYAIDAHGKASPGSAAIAIVDPQQQASVMEDHDPLVRYTGDWRTYTYTAYSGGTMKLAFEKNAYVEIPFYGTSAVLVTDLHTARGKGAVYIDGVFAGNLDFYSSPIRYKQEVFQTGTLAEGAHVLRIEALWQHHASSTGYTIPFDALKVSAN</sequence>
<dbReference type="InterPro" id="IPR012480">
    <property type="entry name" value="Hepar_II_III_C"/>
</dbReference>
<feature type="domain" description="Heparinase II/III-like C-terminal" evidence="6">
    <location>
        <begin position="792"/>
        <end position="868"/>
    </location>
</feature>
<evidence type="ECO:0000256" key="2">
    <source>
        <dbReference type="ARBA" id="ARBA00022729"/>
    </source>
</evidence>
<dbReference type="Pfam" id="PF07940">
    <property type="entry name" value="Hepar_II_III_C"/>
    <property type="match status" value="1"/>
</dbReference>
<dbReference type="GO" id="GO:0004180">
    <property type="term" value="F:carboxypeptidase activity"/>
    <property type="evidence" value="ECO:0007669"/>
    <property type="project" value="UniProtKB-KW"/>
</dbReference>
<accession>A0A927H0Z6</accession>
<dbReference type="RefSeq" id="WP_190928357.1">
    <property type="nucleotide sequence ID" value="NZ_JACXJA010000016.1"/>
</dbReference>
<comment type="caution">
    <text evidence="7">The sequence shown here is derived from an EMBL/GenBank/DDBJ whole genome shotgun (WGS) entry which is preliminary data.</text>
</comment>
<dbReference type="InterPro" id="IPR008929">
    <property type="entry name" value="Chondroitin_lyas"/>
</dbReference>
<keyword evidence="2 5" id="KW-0732">Signal</keyword>